<name>A0A2Z7B114_9LAMI</name>
<keyword evidence="1" id="KW-1133">Transmembrane helix</keyword>
<keyword evidence="3" id="KW-1185">Reference proteome</keyword>
<sequence>MAEYSPTNCSTAVRSAVVFFFVTTLCATAVSFLRLVFAPSQSNRLVVSFHCAATGYTKLATWLIFCLCATAEIIVASGSLRLELQLATGCISTAAGCPIVGREILATGFPNDWLDQTMSYQFIQTTSFAMHPRLREGQTLSYQLIQTTSFCNRQLQVPTADTSLLSASAELSSSADCDDITADLPAELFFFDTSPVDFTIPVPAGSSFPYRLQLVLIVPADSLCSSWFNLASALLRTTDSTLDVSIANPAAVYNDELNQLLNFIL</sequence>
<dbReference type="AlphaFoldDB" id="A0A2Z7B114"/>
<feature type="transmembrane region" description="Helical" evidence="1">
    <location>
        <begin position="59"/>
        <end position="80"/>
    </location>
</feature>
<feature type="transmembrane region" description="Helical" evidence="1">
    <location>
        <begin position="12"/>
        <end position="38"/>
    </location>
</feature>
<gene>
    <name evidence="2" type="ORF">F511_30942</name>
</gene>
<evidence type="ECO:0000313" key="2">
    <source>
        <dbReference type="EMBL" id="KZV27999.1"/>
    </source>
</evidence>
<evidence type="ECO:0000313" key="3">
    <source>
        <dbReference type="Proteomes" id="UP000250235"/>
    </source>
</evidence>
<dbReference type="Proteomes" id="UP000250235">
    <property type="component" value="Unassembled WGS sequence"/>
</dbReference>
<dbReference type="EMBL" id="KV010207">
    <property type="protein sequence ID" value="KZV27999.1"/>
    <property type="molecule type" value="Genomic_DNA"/>
</dbReference>
<evidence type="ECO:0000256" key="1">
    <source>
        <dbReference type="SAM" id="Phobius"/>
    </source>
</evidence>
<keyword evidence="1" id="KW-0812">Transmembrane</keyword>
<proteinExistence type="predicted"/>
<keyword evidence="1" id="KW-0472">Membrane</keyword>
<organism evidence="2 3">
    <name type="scientific">Dorcoceras hygrometricum</name>
    <dbReference type="NCBI Taxonomy" id="472368"/>
    <lineage>
        <taxon>Eukaryota</taxon>
        <taxon>Viridiplantae</taxon>
        <taxon>Streptophyta</taxon>
        <taxon>Embryophyta</taxon>
        <taxon>Tracheophyta</taxon>
        <taxon>Spermatophyta</taxon>
        <taxon>Magnoliopsida</taxon>
        <taxon>eudicotyledons</taxon>
        <taxon>Gunneridae</taxon>
        <taxon>Pentapetalae</taxon>
        <taxon>asterids</taxon>
        <taxon>lamiids</taxon>
        <taxon>Lamiales</taxon>
        <taxon>Gesneriaceae</taxon>
        <taxon>Didymocarpoideae</taxon>
        <taxon>Trichosporeae</taxon>
        <taxon>Loxocarpinae</taxon>
        <taxon>Dorcoceras</taxon>
    </lineage>
</organism>
<accession>A0A2Z7B114</accession>
<protein>
    <submittedName>
        <fullName evidence="2">Uncharacterized protein</fullName>
    </submittedName>
</protein>
<reference evidence="2 3" key="1">
    <citation type="journal article" date="2015" name="Proc. Natl. Acad. Sci. U.S.A.">
        <title>The resurrection genome of Boea hygrometrica: A blueprint for survival of dehydration.</title>
        <authorList>
            <person name="Xiao L."/>
            <person name="Yang G."/>
            <person name="Zhang L."/>
            <person name="Yang X."/>
            <person name="Zhao S."/>
            <person name="Ji Z."/>
            <person name="Zhou Q."/>
            <person name="Hu M."/>
            <person name="Wang Y."/>
            <person name="Chen M."/>
            <person name="Xu Y."/>
            <person name="Jin H."/>
            <person name="Xiao X."/>
            <person name="Hu G."/>
            <person name="Bao F."/>
            <person name="Hu Y."/>
            <person name="Wan P."/>
            <person name="Li L."/>
            <person name="Deng X."/>
            <person name="Kuang T."/>
            <person name="Xiang C."/>
            <person name="Zhu J.K."/>
            <person name="Oliver M.J."/>
            <person name="He Y."/>
        </authorList>
    </citation>
    <scope>NUCLEOTIDE SEQUENCE [LARGE SCALE GENOMIC DNA]</scope>
    <source>
        <strain evidence="3">cv. XS01</strain>
    </source>
</reference>